<keyword evidence="4" id="KW-1185">Reference proteome</keyword>
<feature type="region of interest" description="Disordered" evidence="1">
    <location>
        <begin position="332"/>
        <end position="356"/>
    </location>
</feature>
<dbReference type="Pfam" id="PF19259">
    <property type="entry name" value="Ty3_capsid"/>
    <property type="match status" value="1"/>
</dbReference>
<feature type="region of interest" description="Disordered" evidence="1">
    <location>
        <begin position="443"/>
        <end position="463"/>
    </location>
</feature>
<feature type="domain" description="Ty3 transposon capsid-like protein" evidence="2">
    <location>
        <begin position="517"/>
        <end position="711"/>
    </location>
</feature>
<evidence type="ECO:0000256" key="1">
    <source>
        <dbReference type="SAM" id="MobiDB-lite"/>
    </source>
</evidence>
<feature type="compositionally biased region" description="Basic and acidic residues" evidence="1">
    <location>
        <begin position="347"/>
        <end position="356"/>
    </location>
</feature>
<organism evidence="3 4">
    <name type="scientific">Tanacetum coccineum</name>
    <dbReference type="NCBI Taxonomy" id="301880"/>
    <lineage>
        <taxon>Eukaryota</taxon>
        <taxon>Viridiplantae</taxon>
        <taxon>Streptophyta</taxon>
        <taxon>Embryophyta</taxon>
        <taxon>Tracheophyta</taxon>
        <taxon>Spermatophyta</taxon>
        <taxon>Magnoliopsida</taxon>
        <taxon>eudicotyledons</taxon>
        <taxon>Gunneridae</taxon>
        <taxon>Pentapetalae</taxon>
        <taxon>asterids</taxon>
        <taxon>campanulids</taxon>
        <taxon>Asterales</taxon>
        <taxon>Asteraceae</taxon>
        <taxon>Asteroideae</taxon>
        <taxon>Anthemideae</taxon>
        <taxon>Anthemidinae</taxon>
        <taxon>Tanacetum</taxon>
    </lineage>
</organism>
<sequence length="722" mass="83567">MRQRRLNRATRVSECEIKYHRARRRDIGWQMLEQKRRLSQYEDSINWWLRKLIMDDAYTLDMADTSRCRRVGYETRHKYGLPPSDLDGHSGMYIQTLEDMLRLAFLDLELSCVHDTFHVSNLKKCLAEPDVQVPLDEIEIDENLRFVEEPIEIVERDVKKLKRRRIPLVKVRWNSRQGAEYTWEREDQFQKKYPNLFSEPVLSSSVDVLGYEDLREAVADINEGRFCVLSIFNATFIIFKNLSHLLGKQSIYGPGVARLEDGLNFPIASPTLSLFHDDPYMKVMHAYYAKESPIPPPTIVPPSSMLSPMFNPQEFFLPEELLPLKKRGHNQSFSSNSALPQEFEMGESSRKTSLERHEEQIEEILNHLDELSLDRIEHIEDKTEVLINGRVIIQKDFDNLEAELRESRTQIAKLQRKQMGNNSKIALARFRIANLEKIIEERNLSPSQADQGKMPPKRTSTSEAPAMTQAAIRKLVADSVTAALEAQLQTMTNAAIQSDHRRVRNKRAPVARKCSYKEFMSCQPINFKGTEGAVRLIRWFERTESVFSRSNCTEDCKVKFATGTLTEEALSWWNYFAQPIGIEEAYKITWVEFKKLLIKKYCPRTEVQKMEDEFYHLTVKGNDLKTYVRRFQELATLCPTMVPDSEKMMEVFIGGLPRSIEGNVTASKPQTLEEAINIAQRLMDQDLALLSVILTTRERTLCKSVPKDDQQQFPGESLHAKG</sequence>
<dbReference type="GO" id="GO:0003964">
    <property type="term" value="F:RNA-directed DNA polymerase activity"/>
    <property type="evidence" value="ECO:0007669"/>
    <property type="project" value="UniProtKB-KW"/>
</dbReference>
<dbReference type="EMBL" id="BQNB010013378">
    <property type="protein sequence ID" value="GJT15207.1"/>
    <property type="molecule type" value="Genomic_DNA"/>
</dbReference>
<reference evidence="3" key="2">
    <citation type="submission" date="2022-01" db="EMBL/GenBank/DDBJ databases">
        <authorList>
            <person name="Yamashiro T."/>
            <person name="Shiraishi A."/>
            <person name="Satake H."/>
            <person name="Nakayama K."/>
        </authorList>
    </citation>
    <scope>NUCLEOTIDE SEQUENCE</scope>
</reference>
<gene>
    <name evidence="3" type="ORF">Tco_0873913</name>
</gene>
<evidence type="ECO:0000313" key="3">
    <source>
        <dbReference type="EMBL" id="GJT15207.1"/>
    </source>
</evidence>
<name>A0ABQ5BN37_9ASTR</name>
<keyword evidence="3" id="KW-0695">RNA-directed DNA polymerase</keyword>
<accession>A0ABQ5BN37</accession>
<keyword evidence="3" id="KW-0808">Transferase</keyword>
<keyword evidence="3" id="KW-0548">Nucleotidyltransferase</keyword>
<evidence type="ECO:0000259" key="2">
    <source>
        <dbReference type="Pfam" id="PF19259"/>
    </source>
</evidence>
<dbReference type="InterPro" id="IPR045358">
    <property type="entry name" value="Ty3_capsid"/>
</dbReference>
<evidence type="ECO:0000313" key="4">
    <source>
        <dbReference type="Proteomes" id="UP001151760"/>
    </source>
</evidence>
<dbReference type="Proteomes" id="UP001151760">
    <property type="component" value="Unassembled WGS sequence"/>
</dbReference>
<proteinExistence type="predicted"/>
<protein>
    <submittedName>
        <fullName evidence="3">Reverse transcriptase domain-containing protein</fullName>
    </submittedName>
</protein>
<dbReference type="PANTHER" id="PTHR46148:SF59">
    <property type="entry name" value="NUCLEOTIDYLTRANSFERASE, RIBONUCLEASE H"/>
    <property type="match status" value="1"/>
</dbReference>
<reference evidence="3" key="1">
    <citation type="journal article" date="2022" name="Int. J. Mol. Sci.">
        <title>Draft Genome of Tanacetum Coccineum: Genomic Comparison of Closely Related Tanacetum-Family Plants.</title>
        <authorList>
            <person name="Yamashiro T."/>
            <person name="Shiraishi A."/>
            <person name="Nakayama K."/>
            <person name="Satake H."/>
        </authorList>
    </citation>
    <scope>NUCLEOTIDE SEQUENCE</scope>
</reference>
<comment type="caution">
    <text evidence="3">The sequence shown here is derived from an EMBL/GenBank/DDBJ whole genome shotgun (WGS) entry which is preliminary data.</text>
</comment>
<dbReference type="PANTHER" id="PTHR46148">
    <property type="entry name" value="CHROMO DOMAIN-CONTAINING PROTEIN"/>
    <property type="match status" value="1"/>
</dbReference>